<dbReference type="RefSeq" id="WP_118888816.1">
    <property type="nucleotide sequence ID" value="NZ_JAMAWL010000018.1"/>
</dbReference>
<sequence>MEKQKYYVCIPAGEISQVRYGNNDDYTIYATTEEVTMLRAKLDNMDKAGLDTYVRAHVPIMLYHNDKSNDAYDDSMTKVFEMIYKLGDEQSRSHIEGMGVLGDNHM</sequence>
<dbReference type="Proteomes" id="UP000285456">
    <property type="component" value="Unassembled WGS sequence"/>
</dbReference>
<dbReference type="OrthoDB" id="2706506at2"/>
<accession>A0A417YMH7</accession>
<gene>
    <name evidence="1" type="ORF">D1B32_05390</name>
</gene>
<organism evidence="1 2">
    <name type="scientific">Oceanobacillus profundus</name>
    <dbReference type="NCBI Taxonomy" id="372463"/>
    <lineage>
        <taxon>Bacteria</taxon>
        <taxon>Bacillati</taxon>
        <taxon>Bacillota</taxon>
        <taxon>Bacilli</taxon>
        <taxon>Bacillales</taxon>
        <taxon>Bacillaceae</taxon>
        <taxon>Oceanobacillus</taxon>
    </lineage>
</organism>
<reference evidence="1 2" key="1">
    <citation type="journal article" date="2007" name="Int. J. Syst. Evol. Microbiol.">
        <title>Oceanobacillus profundus sp. nov., isolated from a deep-sea sediment core.</title>
        <authorList>
            <person name="Kim Y.G."/>
            <person name="Choi D.H."/>
            <person name="Hyun S."/>
            <person name="Cho B.C."/>
        </authorList>
    </citation>
    <scope>NUCLEOTIDE SEQUENCE [LARGE SCALE GENOMIC DNA]</scope>
    <source>
        <strain evidence="1 2">DSM 18246</strain>
    </source>
</reference>
<keyword evidence="1" id="KW-0378">Hydrolase</keyword>
<dbReference type="GO" id="GO:0016787">
    <property type="term" value="F:hydrolase activity"/>
    <property type="evidence" value="ECO:0007669"/>
    <property type="project" value="UniProtKB-KW"/>
</dbReference>
<dbReference type="EMBL" id="QWEH01000002">
    <property type="protein sequence ID" value="RHW34594.1"/>
    <property type="molecule type" value="Genomic_DNA"/>
</dbReference>
<keyword evidence="2" id="KW-1185">Reference proteome</keyword>
<proteinExistence type="predicted"/>
<evidence type="ECO:0000313" key="1">
    <source>
        <dbReference type="EMBL" id="RHW34594.1"/>
    </source>
</evidence>
<dbReference type="AlphaFoldDB" id="A0A417YMH7"/>
<protein>
    <submittedName>
        <fullName evidence="1">Hydrolase</fullName>
    </submittedName>
</protein>
<comment type="caution">
    <text evidence="1">The sequence shown here is derived from an EMBL/GenBank/DDBJ whole genome shotgun (WGS) entry which is preliminary data.</text>
</comment>
<evidence type="ECO:0000313" key="2">
    <source>
        <dbReference type="Proteomes" id="UP000285456"/>
    </source>
</evidence>
<name>A0A417YMH7_9BACI</name>